<feature type="compositionally biased region" description="Low complexity" evidence="1">
    <location>
        <begin position="914"/>
        <end position="929"/>
    </location>
</feature>
<feature type="compositionally biased region" description="Gly residues" evidence="1">
    <location>
        <begin position="1"/>
        <end position="13"/>
    </location>
</feature>
<feature type="compositionally biased region" description="Low complexity" evidence="1">
    <location>
        <begin position="1055"/>
        <end position="1065"/>
    </location>
</feature>
<feature type="compositionally biased region" description="Low complexity" evidence="1">
    <location>
        <begin position="956"/>
        <end position="1021"/>
    </location>
</feature>
<feature type="transmembrane region" description="Helical" evidence="2">
    <location>
        <begin position="56"/>
        <end position="78"/>
    </location>
</feature>
<keyword evidence="2" id="KW-0472">Membrane</keyword>
<feature type="compositionally biased region" description="Polar residues" evidence="1">
    <location>
        <begin position="495"/>
        <end position="504"/>
    </location>
</feature>
<feature type="region of interest" description="Disordered" evidence="1">
    <location>
        <begin position="363"/>
        <end position="386"/>
    </location>
</feature>
<feature type="region of interest" description="Disordered" evidence="1">
    <location>
        <begin position="1"/>
        <end position="35"/>
    </location>
</feature>
<dbReference type="OrthoDB" id="2407272at2759"/>
<feature type="compositionally biased region" description="Low complexity" evidence="1">
    <location>
        <begin position="1373"/>
        <end position="1385"/>
    </location>
</feature>
<feature type="compositionally biased region" description="Basic and acidic residues" evidence="1">
    <location>
        <begin position="805"/>
        <end position="823"/>
    </location>
</feature>
<feature type="compositionally biased region" description="Polar residues" evidence="1">
    <location>
        <begin position="1107"/>
        <end position="1121"/>
    </location>
</feature>
<feature type="compositionally biased region" description="Basic and acidic residues" evidence="1">
    <location>
        <begin position="770"/>
        <end position="788"/>
    </location>
</feature>
<feature type="region of interest" description="Disordered" evidence="1">
    <location>
        <begin position="519"/>
        <end position="561"/>
    </location>
</feature>
<gene>
    <name evidence="3" type="ORF">EMPS_09527</name>
</gene>
<feature type="transmembrane region" description="Helical" evidence="2">
    <location>
        <begin position="295"/>
        <end position="315"/>
    </location>
</feature>
<feature type="region of interest" description="Disordered" evidence="1">
    <location>
        <begin position="1353"/>
        <end position="1388"/>
    </location>
</feature>
<reference evidence="3" key="2">
    <citation type="journal article" date="2022" name="Microbiol. Resour. Announc.">
        <title>Whole-Genome Sequence of Entomortierella parvispora E1425, a Mucoromycotan Fungus Associated with Burkholderiaceae-Related Endosymbiotic Bacteria.</title>
        <authorList>
            <person name="Herlambang A."/>
            <person name="Guo Y."/>
            <person name="Takashima Y."/>
            <person name="Narisawa K."/>
            <person name="Ohta H."/>
            <person name="Nishizawa T."/>
        </authorList>
    </citation>
    <scope>NUCLEOTIDE SEQUENCE</scope>
    <source>
        <strain evidence="3">E1425</strain>
    </source>
</reference>
<evidence type="ECO:0000256" key="2">
    <source>
        <dbReference type="SAM" id="Phobius"/>
    </source>
</evidence>
<feature type="transmembrane region" description="Helical" evidence="2">
    <location>
        <begin position="252"/>
        <end position="274"/>
    </location>
</feature>
<feature type="compositionally biased region" description="Polar residues" evidence="1">
    <location>
        <begin position="1236"/>
        <end position="1263"/>
    </location>
</feature>
<feature type="transmembrane region" description="Helical" evidence="2">
    <location>
        <begin position="157"/>
        <end position="174"/>
    </location>
</feature>
<feature type="compositionally biased region" description="Low complexity" evidence="1">
    <location>
        <begin position="375"/>
        <end position="386"/>
    </location>
</feature>
<feature type="region of interest" description="Disordered" evidence="1">
    <location>
        <begin position="1402"/>
        <end position="1459"/>
    </location>
</feature>
<evidence type="ECO:0000313" key="4">
    <source>
        <dbReference type="Proteomes" id="UP000827284"/>
    </source>
</evidence>
<feature type="compositionally biased region" description="Basic and acidic residues" evidence="1">
    <location>
        <begin position="531"/>
        <end position="541"/>
    </location>
</feature>
<keyword evidence="4" id="KW-1185">Reference proteome</keyword>
<feature type="transmembrane region" description="Helical" evidence="2">
    <location>
        <begin position="87"/>
        <end position="106"/>
    </location>
</feature>
<feature type="compositionally biased region" description="Basic and acidic residues" evidence="1">
    <location>
        <begin position="861"/>
        <end position="877"/>
    </location>
</feature>
<proteinExistence type="predicted"/>
<keyword evidence="2" id="KW-1133">Transmembrane helix</keyword>
<feature type="region of interest" description="Disordered" evidence="1">
    <location>
        <begin position="618"/>
        <end position="716"/>
    </location>
</feature>
<feature type="region of interest" description="Disordered" evidence="1">
    <location>
        <begin position="1233"/>
        <end position="1332"/>
    </location>
</feature>
<name>A0A9P3M0D7_9FUNG</name>
<feature type="compositionally biased region" description="Low complexity" evidence="1">
    <location>
        <begin position="1405"/>
        <end position="1436"/>
    </location>
</feature>
<feature type="compositionally biased region" description="Polar residues" evidence="1">
    <location>
        <begin position="1154"/>
        <end position="1166"/>
    </location>
</feature>
<organism evidence="3 4">
    <name type="scientific">Entomortierella parvispora</name>
    <dbReference type="NCBI Taxonomy" id="205924"/>
    <lineage>
        <taxon>Eukaryota</taxon>
        <taxon>Fungi</taxon>
        <taxon>Fungi incertae sedis</taxon>
        <taxon>Mucoromycota</taxon>
        <taxon>Mortierellomycotina</taxon>
        <taxon>Mortierellomycetes</taxon>
        <taxon>Mortierellales</taxon>
        <taxon>Mortierellaceae</taxon>
        <taxon>Entomortierella</taxon>
    </lineage>
</organism>
<keyword evidence="2" id="KW-0812">Transmembrane</keyword>
<dbReference type="EMBL" id="BQFW01000013">
    <property type="protein sequence ID" value="GJJ77168.1"/>
    <property type="molecule type" value="Genomic_DNA"/>
</dbReference>
<accession>A0A9P3M0D7</accession>
<dbReference type="Proteomes" id="UP000827284">
    <property type="component" value="Unassembled WGS sequence"/>
</dbReference>
<sequence>MAWNGTHGGGNGQWGTNETLPNNGTDHGPGGYGDGEPWRYPGGGPSLSTLRSLQPYTSYVVATCWLTFLCVIAVGICIKSMTRLRGWACYITFLGLSIAILGLLRARFLLSPNWFWAWNFIGESSGVVVIAITIVSVGSGFYPMATNRTLYWRASQLVIILYGCMAFANATYYIQQKLIYHALSGAEVQSLRNSIVEQGLFTAQQLALQRQLEQRQGLIPPGDAAVTGVSSWRELSWAEKEMFARPVVWCYLGHQLLTLLTCIWVTFYLFIPLLRHHMKGPMGRTVDSDMMAVGVWYMSCLMTLAAAYMALQIVYCVRHEFIFEQQAQALDLCLRITIAPIYFLPAPAFLIRFYREHFQKFKSGRGSSSGGNGGSRNVNNFSNNNNNNISFGGSGNNQFGTGSGNFVGSITNSEVGQGRGGSTGSVLHNYLYGCKNTPRTGSRLGCGGDNDFRGRDSFENEVEDDDLHLDRSPHPTNVQHLHSHLHHSLAASSSNTAVSPTKANQPGAGLNAFKLFQSRDRGQSVESSRGLSRDFEYESSHSHNYSEGGRSDYLLHGDGSGGHSHTNSVDLYNMQPLRRSTPLEGIHDIELHLNGPKALPFEILDSPQVPKAALSSQYLRSPNDHANATRPDSEFMPRSPTSSEKDLELESQEPLEEKETPSQGDTTNIPVATGTTGWEVGGFSANILPPTTTAPSSPPPQQQQQPQPQAEQKTSSALDPLANVRIEELTGLQRQLAEHRSALLPQVIAFREYHDNRSAAESFDHTFSHKDEKVSDAKDSSDYYRPSEEMAPAGGRGPPVGHSQHRLEKDNRGKEQQPQKTKEGGGLLSMFSKKVTKSNNSTTNNTGGGPTAGGVVMARDGSLESNERSSQDAKEPMPVEELAAMSTTENEANARKGYSSYDYVDPYELGSRPSMSMTRGGRSASSSGACPGTYNLSAFTRSECPTARAEAEAKARTASSTASHSNSPASTMTRDSISSNPPHSPPSKKASSSKFSTMTRSSGDLSTYSSSSASATGSGNAKMLRSNIETVFRKSLDSTSPSPRSPVYTDLPRHSTSSSARMESSAINADPVKTSLLPPPRQQQSGWRRSKNFKGAPVNVGGGAPFTLSSSVSVPSLNTAGASDRQDSREEDENREQGEGLSASKTSQSDETRSPSSHSLGPRYSQRSVDNLASAYYYKRASELSIGNSHSGTPIASSVLMVPSPLPSPSSSTQTSMAIQYQTYTPASTRIAVPSSLHSPSGPTPVLGNSGTGTPPLSPQLKSYSGHHSGGVNTIFPASPHHKRSGEGLHSLETPTSSSPSSLSSSPSGQATVGRDSPSPTQFLGGSHSTSTTMTMASAHMGAIFGSSSATAEGWRGESRSNSFTNSVTPQPSAHYSSSASSQQSRMMTEDPWTLAMMNRAQAQTLSSPTPSPVLSSSQKSSYFQGHHQQQQQQQGRGSSGEDHRTYFSRPSLVKTASE</sequence>
<feature type="region of interest" description="Disordered" evidence="1">
    <location>
        <begin position="463"/>
        <end position="506"/>
    </location>
</feature>
<comment type="caution">
    <text evidence="3">The sequence shown here is derived from an EMBL/GenBank/DDBJ whole genome shotgun (WGS) entry which is preliminary data.</text>
</comment>
<evidence type="ECO:0000256" key="1">
    <source>
        <dbReference type="SAM" id="MobiDB-lite"/>
    </source>
</evidence>
<feature type="compositionally biased region" description="Low complexity" evidence="1">
    <location>
        <begin position="1291"/>
        <end position="1308"/>
    </location>
</feature>
<evidence type="ECO:0000313" key="3">
    <source>
        <dbReference type="EMBL" id="GJJ77168.1"/>
    </source>
</evidence>
<reference evidence="3" key="1">
    <citation type="submission" date="2021-11" db="EMBL/GenBank/DDBJ databases">
        <authorList>
            <person name="Herlambang A."/>
            <person name="Guo Y."/>
            <person name="Takashima Y."/>
            <person name="Nishizawa T."/>
        </authorList>
    </citation>
    <scope>NUCLEOTIDE SEQUENCE</scope>
    <source>
        <strain evidence="3">E1425</strain>
    </source>
</reference>
<feature type="compositionally biased region" description="Polar residues" evidence="1">
    <location>
        <begin position="661"/>
        <end position="676"/>
    </location>
</feature>
<feature type="compositionally biased region" description="Polar residues" evidence="1">
    <location>
        <begin position="1360"/>
        <end position="1372"/>
    </location>
</feature>
<feature type="region of interest" description="Disordered" evidence="1">
    <location>
        <begin position="770"/>
        <end position="1166"/>
    </location>
</feature>
<protein>
    <submittedName>
        <fullName evidence="3">Uncharacterized protein</fullName>
    </submittedName>
</protein>